<dbReference type="GO" id="GO:0032259">
    <property type="term" value="P:methylation"/>
    <property type="evidence" value="ECO:0007669"/>
    <property type="project" value="UniProtKB-KW"/>
</dbReference>
<dbReference type="KEGG" id="kbs:EPA93_06730"/>
<evidence type="ECO:0000256" key="1">
    <source>
        <dbReference type="ARBA" id="ARBA00022603"/>
    </source>
</evidence>
<dbReference type="InterPro" id="IPR029063">
    <property type="entry name" value="SAM-dependent_MTases_sf"/>
</dbReference>
<evidence type="ECO:0000313" key="4">
    <source>
        <dbReference type="EMBL" id="QBD75716.1"/>
    </source>
</evidence>
<organism evidence="4 5">
    <name type="scientific">Ktedonosporobacter rubrisoli</name>
    <dbReference type="NCBI Taxonomy" id="2509675"/>
    <lineage>
        <taxon>Bacteria</taxon>
        <taxon>Bacillati</taxon>
        <taxon>Chloroflexota</taxon>
        <taxon>Ktedonobacteria</taxon>
        <taxon>Ktedonobacterales</taxon>
        <taxon>Ktedonosporobacteraceae</taxon>
        <taxon>Ktedonosporobacter</taxon>
    </lineage>
</organism>
<keyword evidence="2 4" id="KW-0808">Transferase</keyword>
<name>A0A4P6JM23_KTERU</name>
<dbReference type="InterPro" id="IPR041698">
    <property type="entry name" value="Methyltransf_25"/>
</dbReference>
<gene>
    <name evidence="4" type="ORF">EPA93_06730</name>
</gene>
<dbReference type="AlphaFoldDB" id="A0A4P6JM23"/>
<dbReference type="PANTHER" id="PTHR44942">
    <property type="entry name" value="METHYLTRANSF_11 DOMAIN-CONTAINING PROTEIN"/>
    <property type="match status" value="1"/>
</dbReference>
<protein>
    <submittedName>
        <fullName evidence="4">Class I SAM-dependent methyltransferase</fullName>
    </submittedName>
</protein>
<keyword evidence="5" id="KW-1185">Reference proteome</keyword>
<dbReference type="Proteomes" id="UP000290365">
    <property type="component" value="Chromosome"/>
</dbReference>
<dbReference type="SUPFAM" id="SSF53335">
    <property type="entry name" value="S-adenosyl-L-methionine-dependent methyltransferases"/>
    <property type="match status" value="1"/>
</dbReference>
<dbReference type="RefSeq" id="WP_129886313.1">
    <property type="nucleotide sequence ID" value="NZ_CP035758.1"/>
</dbReference>
<evidence type="ECO:0000259" key="3">
    <source>
        <dbReference type="Pfam" id="PF13649"/>
    </source>
</evidence>
<evidence type="ECO:0000256" key="2">
    <source>
        <dbReference type="ARBA" id="ARBA00022679"/>
    </source>
</evidence>
<accession>A0A4P6JM23</accession>
<dbReference type="EMBL" id="CP035758">
    <property type="protein sequence ID" value="QBD75716.1"/>
    <property type="molecule type" value="Genomic_DNA"/>
</dbReference>
<proteinExistence type="predicted"/>
<dbReference type="OrthoDB" id="9783256at2"/>
<dbReference type="GO" id="GO:0008168">
    <property type="term" value="F:methyltransferase activity"/>
    <property type="evidence" value="ECO:0007669"/>
    <property type="project" value="UniProtKB-KW"/>
</dbReference>
<keyword evidence="1 4" id="KW-0489">Methyltransferase</keyword>
<dbReference type="InterPro" id="IPR051052">
    <property type="entry name" value="Diverse_substrate_MTase"/>
</dbReference>
<dbReference type="Pfam" id="PF13649">
    <property type="entry name" value="Methyltransf_25"/>
    <property type="match status" value="1"/>
</dbReference>
<feature type="domain" description="Methyltransferase" evidence="3">
    <location>
        <begin position="43"/>
        <end position="135"/>
    </location>
</feature>
<evidence type="ECO:0000313" key="5">
    <source>
        <dbReference type="Proteomes" id="UP000290365"/>
    </source>
</evidence>
<dbReference type="Gene3D" id="3.40.50.150">
    <property type="entry name" value="Vaccinia Virus protein VP39"/>
    <property type="match status" value="1"/>
</dbReference>
<dbReference type="CDD" id="cd02440">
    <property type="entry name" value="AdoMet_MTases"/>
    <property type="match status" value="1"/>
</dbReference>
<reference evidence="4 5" key="1">
    <citation type="submission" date="2019-01" db="EMBL/GenBank/DDBJ databases">
        <title>Ktedonosporobacter rubrisoli SCAWS-G2.</title>
        <authorList>
            <person name="Huang Y."/>
            <person name="Yan B."/>
        </authorList>
    </citation>
    <scope>NUCLEOTIDE SEQUENCE [LARGE SCALE GENOMIC DNA]</scope>
    <source>
        <strain evidence="4 5">SCAWS-G2</strain>
    </source>
</reference>
<dbReference type="PANTHER" id="PTHR44942:SF4">
    <property type="entry name" value="METHYLTRANSFERASE TYPE 11 DOMAIN-CONTAINING PROTEIN"/>
    <property type="match status" value="1"/>
</dbReference>
<sequence>MKTGWQDTFNAQLYETYALTYPLYRESGKHLLSLVGICPGQTVLDLACGTGTVTVQIQEALQGCGIIIGVDISAAMLAIAKEKLPLATFSQSPAERLAEIVPANSVDLIVCNSAFWQMDIRSVLAAIRTVLKPAGRFAFNHGTGVRIIQHGKTPSEPLLELMRRIAREEYGLTFAQRSKRKHSLTHTPPQEIHALLTEAGLPVVQYKTVEIDYTAEGVREFLKLPIINASYLPGSDYEIGKEIVEKAYQRATKPFQVIGIWDYYITQKK</sequence>